<feature type="domain" description="Mannosyl-glycoprotein endo-beta-N-acetylglucosamidase-like" evidence="2">
    <location>
        <begin position="18"/>
        <end position="154"/>
    </location>
</feature>
<dbReference type="GO" id="GO:0071973">
    <property type="term" value="P:bacterial-type flagellum-dependent cell motility"/>
    <property type="evidence" value="ECO:0007669"/>
    <property type="project" value="TreeGrafter"/>
</dbReference>
<evidence type="ECO:0000313" key="4">
    <source>
        <dbReference type="Proteomes" id="UP000494170"/>
    </source>
</evidence>
<gene>
    <name evidence="3" type="ORF">BLA6863_03312</name>
</gene>
<sequence length="873" mass="88909">MADLSALSDDQLIGSIKPASYSPTSFAAQYGGVADAVGKQLGVDRNVLLAQWGHETGWGKSVVPGTNNLGNIKDLSGGGVSARDNMTGSTDAYRAYASPGDFATDYASLISRKYPGAVGAGADMNRYASALKAAGYAEDPQYVAKLQGAMQTVQRAQAPAPAQQTAAQPGMLARVGNAVATAISGTANAATPQELAGISDDDLLAALAARGKGPTAAPQGSPWTVNNLGHQLGLAARAVGHGVADAVGLVANPVNATINAVGGALGHDPQLQDVDTLIKRGVDSITPAPANSTEQMASEIGGAIANPVNLIGGPIVGGARGLASMVGRGAVAGAVTGAAQPMHQGDTLGTLAERAGVGALGGAVGGAAGSAIGAVADRLATGVSRVMSNLGARLPSTQAAAAQNADTVIRQAAADQGIDLSVIPDNILNNVRSQVTDAIATNRTLDPAAALRQAEGTAVLGPQNGLTLGQATRDPRQFTTERNLRGIQGAGEPLMQRYADQNTGLIDSLNRQGANEALGDYQTGRQLMDALGREDTASQARVAALYAQAHAVNGNDIPLDANQFVSTARDQLQQQMRDLHLPGAIDRQLDRFASGDTPLNVSTAEQFKTILSQGIADNDGKNGNIVRALGIVRDALDNTEPLLGGEAAQGAEAIAAFNRARDAAAARFGTIDSTPALKAIVSGRAVPDNFFNRYVLNGTADDVNSLMGMVPDQGRALQMQALEYLKGKALGGASDEIGTFSQGAFNKALNSIGNVKLNALFGPQQAAQLRQIGRVAANVQSEPAGAAVNHSNTAAAGASMALNALTSLADKMKLPGLNIARNSINQFVNERAAQTALGGELPMTVQRRSLDTLNQLLPFVPGVAGAAAVPASR</sequence>
<dbReference type="RefSeq" id="WP_174941312.1">
    <property type="nucleotide sequence ID" value="NZ_CABVPY010000018.1"/>
</dbReference>
<name>A0A6P2LGQ5_BURL3</name>
<dbReference type="SMART" id="SM00047">
    <property type="entry name" value="LYZ2"/>
    <property type="match status" value="1"/>
</dbReference>
<evidence type="ECO:0000313" key="3">
    <source>
        <dbReference type="EMBL" id="VWB70626.1"/>
    </source>
</evidence>
<dbReference type="PANTHER" id="PTHR33308:SF9">
    <property type="entry name" value="PEPTIDOGLYCAN HYDROLASE FLGJ"/>
    <property type="match status" value="1"/>
</dbReference>
<proteinExistence type="predicted"/>
<dbReference type="EMBL" id="CABVPY010000018">
    <property type="protein sequence ID" value="VWB70626.1"/>
    <property type="molecule type" value="Genomic_DNA"/>
</dbReference>
<dbReference type="AlphaFoldDB" id="A0A6P2LGQ5"/>
<keyword evidence="3" id="KW-0966">Cell projection</keyword>
<dbReference type="Proteomes" id="UP000494170">
    <property type="component" value="Unassembled WGS sequence"/>
</dbReference>
<organism evidence="3 4">
    <name type="scientific">Burkholderia lata (strain ATCC 17760 / DSM 23089 / LMG 22485 / NCIMB 9086 / R18194 / 383)</name>
    <dbReference type="NCBI Taxonomy" id="482957"/>
    <lineage>
        <taxon>Bacteria</taxon>
        <taxon>Pseudomonadati</taxon>
        <taxon>Pseudomonadota</taxon>
        <taxon>Betaproteobacteria</taxon>
        <taxon>Burkholderiales</taxon>
        <taxon>Burkholderiaceae</taxon>
        <taxon>Burkholderia</taxon>
        <taxon>Burkholderia cepacia complex</taxon>
    </lineage>
</organism>
<dbReference type="InterPro" id="IPR023346">
    <property type="entry name" value="Lysozyme-like_dom_sf"/>
</dbReference>
<dbReference type="SUPFAM" id="SSF53955">
    <property type="entry name" value="Lysozyme-like"/>
    <property type="match status" value="1"/>
</dbReference>
<evidence type="ECO:0000259" key="2">
    <source>
        <dbReference type="SMART" id="SM00047"/>
    </source>
</evidence>
<dbReference type="InterPro" id="IPR002901">
    <property type="entry name" value="MGlyc_endo_b_GlcNAc-like_dom"/>
</dbReference>
<dbReference type="Gene3D" id="1.10.530.10">
    <property type="match status" value="1"/>
</dbReference>
<keyword evidence="3" id="KW-0969">Cilium</keyword>
<protein>
    <submittedName>
        <fullName evidence="3">Flagellar rod assembly protein/muramidase FlgJ</fullName>
    </submittedName>
</protein>
<dbReference type="Pfam" id="PF01832">
    <property type="entry name" value="Glucosaminidase"/>
    <property type="match status" value="1"/>
</dbReference>
<dbReference type="GO" id="GO:0004040">
    <property type="term" value="F:amidase activity"/>
    <property type="evidence" value="ECO:0007669"/>
    <property type="project" value="InterPro"/>
</dbReference>
<dbReference type="PANTHER" id="PTHR33308">
    <property type="entry name" value="PEPTIDOGLYCAN HYDROLASE FLGJ"/>
    <property type="match status" value="1"/>
</dbReference>
<dbReference type="InterPro" id="IPR051056">
    <property type="entry name" value="Glycosyl_Hydrolase_73"/>
</dbReference>
<keyword evidence="1" id="KW-0378">Hydrolase</keyword>
<accession>A0A6P2LGQ5</accession>
<reference evidence="3 4" key="1">
    <citation type="submission" date="2019-09" db="EMBL/GenBank/DDBJ databases">
        <authorList>
            <person name="Depoorter E."/>
        </authorList>
    </citation>
    <scope>NUCLEOTIDE SEQUENCE [LARGE SCALE GENOMIC DNA]</scope>
    <source>
        <strain evidence="3">LMG 6863</strain>
    </source>
</reference>
<keyword evidence="3" id="KW-0282">Flagellum</keyword>
<evidence type="ECO:0000256" key="1">
    <source>
        <dbReference type="ARBA" id="ARBA00022801"/>
    </source>
</evidence>